<feature type="compositionally biased region" description="Basic and acidic residues" evidence="1">
    <location>
        <begin position="349"/>
        <end position="359"/>
    </location>
</feature>
<dbReference type="EMBL" id="FQ790310">
    <property type="protein sequence ID" value="CCD34506.1"/>
    <property type="molecule type" value="Genomic_DNA"/>
</dbReference>
<evidence type="ECO:0000313" key="2">
    <source>
        <dbReference type="EMBL" id="CCD34506.1"/>
    </source>
</evidence>
<feature type="compositionally biased region" description="Basic and acidic residues" evidence="1">
    <location>
        <begin position="11"/>
        <end position="21"/>
    </location>
</feature>
<organism evidence="2 3">
    <name type="scientific">Botryotinia fuckeliana (strain T4)</name>
    <name type="common">Noble rot fungus</name>
    <name type="synonym">Botrytis cinerea</name>
    <dbReference type="NCBI Taxonomy" id="999810"/>
    <lineage>
        <taxon>Eukaryota</taxon>
        <taxon>Fungi</taxon>
        <taxon>Dikarya</taxon>
        <taxon>Ascomycota</taxon>
        <taxon>Pezizomycotina</taxon>
        <taxon>Leotiomycetes</taxon>
        <taxon>Helotiales</taxon>
        <taxon>Sclerotiniaceae</taxon>
        <taxon>Botrytis</taxon>
    </lineage>
</organism>
<proteinExistence type="predicted"/>
<feature type="region of interest" description="Disordered" evidence="1">
    <location>
        <begin position="525"/>
        <end position="546"/>
    </location>
</feature>
<dbReference type="OrthoDB" id="5430411at2759"/>
<name>G2YBB5_BOTF4</name>
<accession>G2YBB5</accession>
<feature type="region of interest" description="Disordered" evidence="1">
    <location>
        <begin position="1"/>
        <end position="73"/>
    </location>
</feature>
<dbReference type="Proteomes" id="UP000008177">
    <property type="component" value="Unplaced contigs"/>
</dbReference>
<feature type="compositionally biased region" description="Basic and acidic residues" evidence="1">
    <location>
        <begin position="324"/>
        <end position="337"/>
    </location>
</feature>
<evidence type="ECO:0000313" key="3">
    <source>
        <dbReference type="Proteomes" id="UP000008177"/>
    </source>
</evidence>
<gene>
    <name evidence="2" type="ORF">BofuT4_P103010.1</name>
</gene>
<feature type="region of interest" description="Disordered" evidence="1">
    <location>
        <begin position="304"/>
        <end position="376"/>
    </location>
</feature>
<dbReference type="HOGENOM" id="CLU_489139_0_0_1"/>
<dbReference type="AlphaFoldDB" id="G2YBB5"/>
<dbReference type="InParanoid" id="G2YBB5"/>
<evidence type="ECO:0000256" key="1">
    <source>
        <dbReference type="SAM" id="MobiDB-lite"/>
    </source>
</evidence>
<evidence type="ECO:0008006" key="4">
    <source>
        <dbReference type="Google" id="ProtNLM"/>
    </source>
</evidence>
<feature type="compositionally biased region" description="Polar residues" evidence="1">
    <location>
        <begin position="1"/>
        <end position="10"/>
    </location>
</feature>
<sequence length="596" mass="66983">MSPHNNTPRPQKSENLPEHLQGEPNSPRVSAPKRPRLSPWTSGEIEQPLKISTTPGEIGSETKFSPGHAPGYLQWKRAPAADLANETEVEKKSRLNKRHAPKRKRGTICIDDGTIDRSPAILGEPDPSKLVLRFKTQETDEYTNKPIQSDVEFRYGEGSKGVPVDWKDTKSLNALNNWRNQVIRRSIGKAYDHKEFWTVQEQKIITELVRDYLNAKKDIDWTQIADDYNSSIEKIEQDKGIPGAPRRYHCKSSHKTPREAVCVSVPLRENRKIPKRHDWVLRQEMSYFLASDAIAVMDMLRSSGLPQRNGNPPAGTLGGQRRLGRQDEDGAAARESFDEQESFASSTYETDRSMVEESSKLAPTPPSLPLTHPRPLKPRQMTILQHKAEPSRSRYKKRNVYSEEIVYDRLSPDLHRSSTHFNPSQGPGDRRQALDLLAEQAAIMYDHLPKESKWSAPRPVVPSITPALSAPAPAPIRFRLVTFDPNVSTPNTPVRMPIAPMVPVSKSPIFMNPVSVSSTSIVARENSAESGPRQMTFAQRPGSSTSPLNIAFIQPRPHVPRVPDWEINRQLREKAGEEISEANAKKICTSEPAPEI</sequence>
<protein>
    <recommendedName>
        <fullName evidence="4">Myb-like domain-containing protein</fullName>
    </recommendedName>
</protein>
<reference evidence="3" key="1">
    <citation type="journal article" date="2011" name="PLoS Genet.">
        <title>Genomic analysis of the necrotrophic fungal pathogens Sclerotinia sclerotiorum and Botrytis cinerea.</title>
        <authorList>
            <person name="Amselem J."/>
            <person name="Cuomo C.A."/>
            <person name="van Kan J.A."/>
            <person name="Viaud M."/>
            <person name="Benito E.P."/>
            <person name="Couloux A."/>
            <person name="Coutinho P.M."/>
            <person name="de Vries R.P."/>
            <person name="Dyer P.S."/>
            <person name="Fillinger S."/>
            <person name="Fournier E."/>
            <person name="Gout L."/>
            <person name="Hahn M."/>
            <person name="Kohn L."/>
            <person name="Lapalu N."/>
            <person name="Plummer K.M."/>
            <person name="Pradier J.M."/>
            <person name="Quevillon E."/>
            <person name="Sharon A."/>
            <person name="Simon A."/>
            <person name="ten Have A."/>
            <person name="Tudzynski B."/>
            <person name="Tudzynski P."/>
            <person name="Wincker P."/>
            <person name="Andrew M."/>
            <person name="Anthouard V."/>
            <person name="Beever R.E."/>
            <person name="Beffa R."/>
            <person name="Benoit I."/>
            <person name="Bouzid O."/>
            <person name="Brault B."/>
            <person name="Chen Z."/>
            <person name="Choquer M."/>
            <person name="Collemare J."/>
            <person name="Cotton P."/>
            <person name="Danchin E.G."/>
            <person name="Da Silva C."/>
            <person name="Gautier A."/>
            <person name="Giraud C."/>
            <person name="Giraud T."/>
            <person name="Gonzalez C."/>
            <person name="Grossetete S."/>
            <person name="Guldener U."/>
            <person name="Henrissat B."/>
            <person name="Howlett B.J."/>
            <person name="Kodira C."/>
            <person name="Kretschmer M."/>
            <person name="Lappartient A."/>
            <person name="Leroch M."/>
            <person name="Levis C."/>
            <person name="Mauceli E."/>
            <person name="Neuveglise C."/>
            <person name="Oeser B."/>
            <person name="Pearson M."/>
            <person name="Poulain J."/>
            <person name="Poussereau N."/>
            <person name="Quesneville H."/>
            <person name="Rascle C."/>
            <person name="Schumacher J."/>
            <person name="Segurens B."/>
            <person name="Sexton A."/>
            <person name="Silva E."/>
            <person name="Sirven C."/>
            <person name="Soanes D.M."/>
            <person name="Talbot N.J."/>
            <person name="Templeton M."/>
            <person name="Yandava C."/>
            <person name="Yarden O."/>
            <person name="Zeng Q."/>
            <person name="Rollins J.A."/>
            <person name="Lebrun M.H."/>
            <person name="Dickman M."/>
        </authorList>
    </citation>
    <scope>NUCLEOTIDE SEQUENCE [LARGE SCALE GENOMIC DNA]</scope>
    <source>
        <strain evidence="3">T4</strain>
    </source>
</reference>